<evidence type="ECO:0000256" key="9">
    <source>
        <dbReference type="RuleBase" id="RU365074"/>
    </source>
</evidence>
<evidence type="ECO:0000256" key="8">
    <source>
        <dbReference type="ARBA" id="ARBA00023242"/>
    </source>
</evidence>
<dbReference type="GO" id="GO:0005677">
    <property type="term" value="C:chromatin silencing complex"/>
    <property type="evidence" value="ECO:0007669"/>
    <property type="project" value="TreeGrafter"/>
</dbReference>
<feature type="compositionally biased region" description="Basic residues" evidence="10">
    <location>
        <begin position="300"/>
        <end position="317"/>
    </location>
</feature>
<evidence type="ECO:0000313" key="12">
    <source>
        <dbReference type="Proteomes" id="UP000694388"/>
    </source>
</evidence>
<dbReference type="GO" id="GO:0042149">
    <property type="term" value="P:cellular response to glucose starvation"/>
    <property type="evidence" value="ECO:0007669"/>
    <property type="project" value="TreeGrafter"/>
</dbReference>
<feature type="compositionally biased region" description="Basic and acidic residues" evidence="10">
    <location>
        <begin position="37"/>
        <end position="52"/>
    </location>
</feature>
<reference evidence="11" key="1">
    <citation type="submission" date="2025-08" db="UniProtKB">
        <authorList>
            <consortium name="Ensembl"/>
        </authorList>
    </citation>
    <scope>IDENTIFICATION</scope>
</reference>
<feature type="region of interest" description="Disordered" evidence="10">
    <location>
        <begin position="213"/>
        <end position="239"/>
    </location>
</feature>
<keyword evidence="7 9" id="KW-0949">S-adenosyl-L-methionine</keyword>
<dbReference type="PANTHER" id="PTHR12787:SF0">
    <property type="entry name" value="RIBOSOMAL RNA-PROCESSING PROTEIN 8"/>
    <property type="match status" value="1"/>
</dbReference>
<evidence type="ECO:0000256" key="1">
    <source>
        <dbReference type="ARBA" id="ARBA00004604"/>
    </source>
</evidence>
<feature type="region of interest" description="Disordered" evidence="10">
    <location>
        <begin position="31"/>
        <end position="52"/>
    </location>
</feature>
<evidence type="ECO:0000256" key="2">
    <source>
        <dbReference type="ARBA" id="ARBA00006301"/>
    </source>
</evidence>
<accession>A0A8C4NA44</accession>
<dbReference type="FunFam" id="3.40.50.150:FF:000068">
    <property type="entry name" value="Ribosomal RNA-processing protein 8"/>
    <property type="match status" value="1"/>
</dbReference>
<dbReference type="InterPro" id="IPR042036">
    <property type="entry name" value="RRP8_N"/>
</dbReference>
<keyword evidence="4 9" id="KW-0698">rRNA processing</keyword>
<dbReference type="GO" id="GO:0005730">
    <property type="term" value="C:nucleolus"/>
    <property type="evidence" value="ECO:0007669"/>
    <property type="project" value="UniProtKB-SubCell"/>
</dbReference>
<dbReference type="GO" id="GO:0033553">
    <property type="term" value="C:rDNA heterochromatin"/>
    <property type="evidence" value="ECO:0007669"/>
    <property type="project" value="TreeGrafter"/>
</dbReference>
<comment type="function">
    <text evidence="9">Probable methyltransferase required to silence rDNA.</text>
</comment>
<proteinExistence type="inferred from homology"/>
<dbReference type="GO" id="GO:0000183">
    <property type="term" value="P:rDNA heterochromatin formation"/>
    <property type="evidence" value="ECO:0007669"/>
    <property type="project" value="TreeGrafter"/>
</dbReference>
<name>A0A8C4NA44_EPTBU</name>
<comment type="subcellular location">
    <subcellularLocation>
        <location evidence="1 9">Nucleus</location>
        <location evidence="1 9">Nucleolus</location>
    </subcellularLocation>
</comment>
<dbReference type="Gene3D" id="3.40.50.150">
    <property type="entry name" value="Vaccinia Virus protein VP39"/>
    <property type="match status" value="1"/>
</dbReference>
<dbReference type="PANTHER" id="PTHR12787">
    <property type="entry name" value="RIBOSOMAL RNA-PROCESSING PROTEIN 8"/>
    <property type="match status" value="1"/>
</dbReference>
<keyword evidence="6 9" id="KW-0808">Transferase</keyword>
<dbReference type="AlphaFoldDB" id="A0A8C4NA44"/>
<dbReference type="InterPro" id="IPR007823">
    <property type="entry name" value="RRP8"/>
</dbReference>
<dbReference type="GO" id="GO:0008168">
    <property type="term" value="F:methyltransferase activity"/>
    <property type="evidence" value="ECO:0007669"/>
    <property type="project" value="UniProtKB-KW"/>
</dbReference>
<dbReference type="Proteomes" id="UP000694388">
    <property type="component" value="Unplaced"/>
</dbReference>
<dbReference type="Gene3D" id="1.10.10.2150">
    <property type="entry name" value="Ribosomal RNA-processing protein 8, N-terminal domain"/>
    <property type="match status" value="1"/>
</dbReference>
<sequence length="583" mass="65062">MSGINYLLYFYFLQNDAHRVGVGGAVLPASNQTGSAKRWDSRRNGKEGKTEKSLLISTANDSVVQKKKGNARKDTTPASLGCRYNLLHNECTGNAQGELQCKPKGQGKGTSVGAPEEKIIEGRIKYQTLKRKIGDAATGMLREKRKKTSGEKMQMPAEVKQYTRQQWKNRLKNKKKSRMRCRIGFEGLSGQGCGGGGVQKGVAYMAEPRLQQGQTVNPSEDSKSPERIGKNVDGARGFGFRNRKQTLPTASSKTAKSRGVAMEEPQNEKYNCKVAWINTQWSDSNVIRPSSAEHVQDTSRKKKCNSLHSNNKTKKHKRDAEQSSPKLVDAMKTCSAFDSTSDNLCNNGGEGEGANQTNVNRGQISKLRAKAEARLRTARFRMLNETLYKSRGCESKDIFQCDPGAFRAYHEGYLESMKNWPFDPLNQIVNYVKHGPSHLRVADFGCGDARLARSVPNKVYSFDLVALNSDVTVCDMAKVPLDDCSVDIVVFCLSLMGTNLRDYLQEANRILENGGKMKIAEVSSRFTSVRKFVNAVSMLGFKIVSKDLKHSHFFMFEFEKVSKPKPKQDLQGLELRPCVYKKR</sequence>
<reference evidence="11" key="2">
    <citation type="submission" date="2025-09" db="UniProtKB">
        <authorList>
            <consortium name="Ensembl"/>
        </authorList>
    </citation>
    <scope>IDENTIFICATION</scope>
</reference>
<dbReference type="SUPFAM" id="SSF53335">
    <property type="entry name" value="S-adenosyl-L-methionine-dependent methyltransferases"/>
    <property type="match status" value="1"/>
</dbReference>
<dbReference type="GO" id="GO:0032259">
    <property type="term" value="P:methylation"/>
    <property type="evidence" value="ECO:0007669"/>
    <property type="project" value="UniProtKB-KW"/>
</dbReference>
<feature type="region of interest" description="Disordered" evidence="10">
    <location>
        <begin position="287"/>
        <end position="324"/>
    </location>
</feature>
<dbReference type="GO" id="GO:0006364">
    <property type="term" value="P:rRNA processing"/>
    <property type="evidence" value="ECO:0007669"/>
    <property type="project" value="UniProtKB-UniRule"/>
</dbReference>
<evidence type="ECO:0000256" key="3">
    <source>
        <dbReference type="ARBA" id="ARBA00020203"/>
    </source>
</evidence>
<dbReference type="GeneTree" id="ENSGT00390000006189"/>
<evidence type="ECO:0000256" key="6">
    <source>
        <dbReference type="ARBA" id="ARBA00022679"/>
    </source>
</evidence>
<dbReference type="Ensembl" id="ENSEBUT00000003990.1">
    <property type="protein sequence ID" value="ENSEBUP00000003611.1"/>
    <property type="gene ID" value="ENSEBUG00000002584.1"/>
</dbReference>
<dbReference type="InterPro" id="IPR029063">
    <property type="entry name" value="SAM-dependent_MTases_sf"/>
</dbReference>
<keyword evidence="5 9" id="KW-0489">Methyltransferase</keyword>
<dbReference type="EC" id="2.1.1.-" evidence="9"/>
<dbReference type="SMR" id="A0A8C4NA44"/>
<evidence type="ECO:0000256" key="10">
    <source>
        <dbReference type="SAM" id="MobiDB-lite"/>
    </source>
</evidence>
<evidence type="ECO:0000256" key="7">
    <source>
        <dbReference type="ARBA" id="ARBA00022691"/>
    </source>
</evidence>
<comment type="similarity">
    <text evidence="2 9">Belongs to the methyltransferase superfamily. RRP8 family.</text>
</comment>
<evidence type="ECO:0000256" key="4">
    <source>
        <dbReference type="ARBA" id="ARBA00022552"/>
    </source>
</evidence>
<feature type="compositionally biased region" description="Basic and acidic residues" evidence="10">
    <location>
        <begin position="220"/>
        <end position="230"/>
    </location>
</feature>
<keyword evidence="12" id="KW-1185">Reference proteome</keyword>
<organism evidence="11 12">
    <name type="scientific">Eptatretus burgeri</name>
    <name type="common">Inshore hagfish</name>
    <dbReference type="NCBI Taxonomy" id="7764"/>
    <lineage>
        <taxon>Eukaryota</taxon>
        <taxon>Metazoa</taxon>
        <taxon>Chordata</taxon>
        <taxon>Craniata</taxon>
        <taxon>Vertebrata</taxon>
        <taxon>Cyclostomata</taxon>
        <taxon>Myxini</taxon>
        <taxon>Myxiniformes</taxon>
        <taxon>Myxinidae</taxon>
        <taxon>Eptatretinae</taxon>
        <taxon>Eptatretus</taxon>
    </lineage>
</organism>
<evidence type="ECO:0000256" key="5">
    <source>
        <dbReference type="ARBA" id="ARBA00022603"/>
    </source>
</evidence>
<keyword evidence="8 9" id="KW-0539">Nucleus</keyword>
<dbReference type="GO" id="GO:0046015">
    <property type="term" value="P:regulation of transcription by glucose"/>
    <property type="evidence" value="ECO:0007669"/>
    <property type="project" value="TreeGrafter"/>
</dbReference>
<dbReference type="Pfam" id="PF05148">
    <property type="entry name" value="Methyltransf_8"/>
    <property type="match status" value="1"/>
</dbReference>
<protein>
    <recommendedName>
        <fullName evidence="3 9">Ribosomal RNA-processing protein 8</fullName>
        <ecNumber evidence="9">2.1.1.-</ecNumber>
    </recommendedName>
</protein>
<evidence type="ECO:0000313" key="11">
    <source>
        <dbReference type="Ensembl" id="ENSEBUP00000003611.1"/>
    </source>
</evidence>
<dbReference type="CDD" id="cd02440">
    <property type="entry name" value="AdoMet_MTases"/>
    <property type="match status" value="1"/>
</dbReference>